<accession>A0ABW8IVA6</accession>
<name>A0ABW8IVA6_9GAMM</name>
<sequence>MTEQVKIHFRLEQDEDGYPEVAVESVWATKGTKSGEYVLDNIPFFFRGATVGDTVSAYEDGGNLWFAGLTQSSSNSLVRVVFFDRECQPRIAKALSGHGCEVEYFEKYNLLAVSIPGNIKLSDVQAYLALETDAGSIDYEEPILRQ</sequence>
<dbReference type="RefSeq" id="WP_284397879.1">
    <property type="nucleotide sequence ID" value="NZ_BSNQ01000003.1"/>
</dbReference>
<reference evidence="1 2" key="1">
    <citation type="submission" date="2020-10" db="EMBL/GenBank/DDBJ databases">
        <title>Phylogeny of dyella-like bacteria.</title>
        <authorList>
            <person name="Fu J."/>
        </authorList>
    </citation>
    <scope>NUCLEOTIDE SEQUENCE [LARGE SCALE GENOMIC DNA]</scope>
    <source>
        <strain evidence="1 2">DHOB07</strain>
    </source>
</reference>
<evidence type="ECO:0000313" key="2">
    <source>
        <dbReference type="Proteomes" id="UP001620405"/>
    </source>
</evidence>
<comment type="caution">
    <text evidence="1">The sequence shown here is derived from an EMBL/GenBank/DDBJ whole genome shotgun (WGS) entry which is preliminary data.</text>
</comment>
<dbReference type="InterPro" id="IPR025361">
    <property type="entry name" value="DUF4265"/>
</dbReference>
<dbReference type="EMBL" id="JADIKG010000011">
    <property type="protein sequence ID" value="MFK2873245.1"/>
    <property type="molecule type" value="Genomic_DNA"/>
</dbReference>
<evidence type="ECO:0000313" key="1">
    <source>
        <dbReference type="EMBL" id="MFK2873245.1"/>
    </source>
</evidence>
<dbReference type="Proteomes" id="UP001620405">
    <property type="component" value="Unassembled WGS sequence"/>
</dbReference>
<dbReference type="Pfam" id="PF14085">
    <property type="entry name" value="DUF4265"/>
    <property type="match status" value="1"/>
</dbReference>
<organism evidence="1 2">
    <name type="scientific">Dyella lipolytica</name>
    <dbReference type="NCBI Taxonomy" id="1867835"/>
    <lineage>
        <taxon>Bacteria</taxon>
        <taxon>Pseudomonadati</taxon>
        <taxon>Pseudomonadota</taxon>
        <taxon>Gammaproteobacteria</taxon>
        <taxon>Lysobacterales</taxon>
        <taxon>Rhodanobacteraceae</taxon>
        <taxon>Dyella</taxon>
    </lineage>
</organism>
<gene>
    <name evidence="1" type="ORF">ISP13_06830</name>
</gene>
<protein>
    <submittedName>
        <fullName evidence="1">DUF4265 domain-containing protein</fullName>
    </submittedName>
</protein>
<proteinExistence type="predicted"/>
<keyword evidence="2" id="KW-1185">Reference proteome</keyword>